<reference evidence="3" key="1">
    <citation type="journal article" date="2019" name="Int. J. Syst. Evol. Microbiol.">
        <title>The Global Catalogue of Microorganisms (GCM) 10K type strain sequencing project: providing services to taxonomists for standard genome sequencing and annotation.</title>
        <authorList>
            <consortium name="The Broad Institute Genomics Platform"/>
            <consortium name="The Broad Institute Genome Sequencing Center for Infectious Disease"/>
            <person name="Wu L."/>
            <person name="Ma J."/>
        </authorList>
    </citation>
    <scope>NUCLEOTIDE SEQUENCE [LARGE SCALE GENOMIC DNA]</scope>
    <source>
        <strain evidence="3">JCM 12165</strain>
    </source>
</reference>
<proteinExistence type="predicted"/>
<dbReference type="Gene3D" id="3.40.50.720">
    <property type="entry name" value="NAD(P)-binding Rossmann-like Domain"/>
    <property type="match status" value="1"/>
</dbReference>
<sequence>MFRSTRAKTILLTGASGVVGTALIPELAHHRVIALTHRRTPSAEIWKVRGDLTQFGLGMDLDVYDNLVEHVDIVIHAAAITDFTAGPNATAGLNVAGTENILRFCKDAGASLHYISTAFVDRADVTSGSLGEAAANPADYLNSKRAAEQLVLDSGVPATIVRPSVVIGDSATGEIVRFQGLHMLGLAVLKNTLPMLPLDPTDRIDFIPQDIVARAIAGLVDGEITSGEYWITAGEAALTTRQVFDVVVATGRELGIDIVTPRFVTPEMIDRLIRPVFIEPLPKMARRQFDDLLAMAALFAATKTFPSTVERIPGMPAITTEALAQAQAATTVYMARTRGSVRSNRSVRSKQAAA</sequence>
<keyword evidence="3" id="KW-1185">Reference proteome</keyword>
<dbReference type="InterPro" id="IPR036291">
    <property type="entry name" value="NAD(P)-bd_dom_sf"/>
</dbReference>
<dbReference type="InterPro" id="IPR013120">
    <property type="entry name" value="FAR_NAD-bd"/>
</dbReference>
<organism evidence="2 3">
    <name type="scientific">Pseudonocardia aurantiaca</name>
    <dbReference type="NCBI Taxonomy" id="75290"/>
    <lineage>
        <taxon>Bacteria</taxon>
        <taxon>Bacillati</taxon>
        <taxon>Actinomycetota</taxon>
        <taxon>Actinomycetes</taxon>
        <taxon>Pseudonocardiales</taxon>
        <taxon>Pseudonocardiaceae</taxon>
        <taxon>Pseudonocardia</taxon>
    </lineage>
</organism>
<dbReference type="Pfam" id="PF07993">
    <property type="entry name" value="NAD_binding_4"/>
    <property type="match status" value="1"/>
</dbReference>
<dbReference type="Proteomes" id="UP001597145">
    <property type="component" value="Unassembled WGS sequence"/>
</dbReference>
<dbReference type="SUPFAM" id="SSF51735">
    <property type="entry name" value="NAD(P)-binding Rossmann-fold domains"/>
    <property type="match status" value="1"/>
</dbReference>
<dbReference type="RefSeq" id="WP_343978102.1">
    <property type="nucleotide sequence ID" value="NZ_BAAAJG010000010.1"/>
</dbReference>
<dbReference type="PANTHER" id="PTHR11011">
    <property type="entry name" value="MALE STERILITY PROTEIN 2-RELATED"/>
    <property type="match status" value="1"/>
</dbReference>
<protein>
    <submittedName>
        <fullName evidence="2">SDR family oxidoreductase</fullName>
    </submittedName>
</protein>
<dbReference type="InterPro" id="IPR026055">
    <property type="entry name" value="FAR"/>
</dbReference>
<evidence type="ECO:0000313" key="2">
    <source>
        <dbReference type="EMBL" id="MFD1532623.1"/>
    </source>
</evidence>
<dbReference type="EMBL" id="JBHUCP010000019">
    <property type="protein sequence ID" value="MFD1532623.1"/>
    <property type="molecule type" value="Genomic_DNA"/>
</dbReference>
<dbReference type="PANTHER" id="PTHR11011:SF45">
    <property type="entry name" value="FATTY ACYL-COA REDUCTASE CG8306-RELATED"/>
    <property type="match status" value="1"/>
</dbReference>
<name>A0ABW4FPW5_9PSEU</name>
<evidence type="ECO:0000259" key="1">
    <source>
        <dbReference type="Pfam" id="PF07993"/>
    </source>
</evidence>
<evidence type="ECO:0000313" key="3">
    <source>
        <dbReference type="Proteomes" id="UP001597145"/>
    </source>
</evidence>
<gene>
    <name evidence="2" type="ORF">ACFSCY_24665</name>
</gene>
<comment type="caution">
    <text evidence="2">The sequence shown here is derived from an EMBL/GenBank/DDBJ whole genome shotgun (WGS) entry which is preliminary data.</text>
</comment>
<feature type="domain" description="Thioester reductase (TE)" evidence="1">
    <location>
        <begin position="46"/>
        <end position="216"/>
    </location>
</feature>
<accession>A0ABW4FPW5</accession>